<evidence type="ECO:0000313" key="4">
    <source>
        <dbReference type="Proteomes" id="UP000311382"/>
    </source>
</evidence>
<dbReference type="InterPro" id="IPR000383">
    <property type="entry name" value="Xaa-Pro-like_dom"/>
</dbReference>
<dbReference type="SUPFAM" id="SSF53474">
    <property type="entry name" value="alpha/beta-Hydrolases"/>
    <property type="match status" value="1"/>
</dbReference>
<gene>
    <name evidence="3" type="ORF">DMC30DRAFT_443874</name>
</gene>
<dbReference type="AlphaFoldDB" id="A0A5C5G486"/>
<dbReference type="Gene3D" id="3.40.50.1820">
    <property type="entry name" value="alpha/beta hydrolase"/>
    <property type="match status" value="1"/>
</dbReference>
<dbReference type="OrthoDB" id="10260961at2759"/>
<keyword evidence="3" id="KW-0378">Hydrolase</keyword>
<dbReference type="STRING" id="5288.A0A5C5G486"/>
<dbReference type="Pfam" id="PF02129">
    <property type="entry name" value="Peptidase_S15"/>
    <property type="match status" value="1"/>
</dbReference>
<evidence type="ECO:0000313" key="3">
    <source>
        <dbReference type="EMBL" id="TNY23950.1"/>
    </source>
</evidence>
<evidence type="ECO:0000259" key="2">
    <source>
        <dbReference type="Pfam" id="PF02129"/>
    </source>
</evidence>
<protein>
    <submittedName>
        <fullName evidence="3">Alpha/Beta hydrolase protein</fullName>
    </submittedName>
</protein>
<keyword evidence="4" id="KW-1185">Reference proteome</keyword>
<sequence>MSATVTHGTHTLRSGGPKLAYALSHPPDPRRRAALIAHPYGRLGGSKDDHVVQALADVLVEEGYAVVRFDARGAGESEGSTSWTGAAEADDYRELVDDLVLPLLFPPPSAPSLEPAPDPVDAAAPAPYELLLCGYSFGSLAASSCPPPAPPPSHPSAQLRTSYLLLSYPLSVLWALTFLRSGPPTSALRSLFEGGEDRVLAVHGDEDNFSGVDRLRRWAGELERAAGAEGAWRAVEVEGADHFWRDRGKKREMLEVVREWVRKGDRH</sequence>
<name>A0A5C5G486_9BASI</name>
<organism evidence="3 4">
    <name type="scientific">Rhodotorula diobovata</name>
    <dbReference type="NCBI Taxonomy" id="5288"/>
    <lineage>
        <taxon>Eukaryota</taxon>
        <taxon>Fungi</taxon>
        <taxon>Dikarya</taxon>
        <taxon>Basidiomycota</taxon>
        <taxon>Pucciniomycotina</taxon>
        <taxon>Microbotryomycetes</taxon>
        <taxon>Sporidiobolales</taxon>
        <taxon>Sporidiobolaceae</taxon>
        <taxon>Rhodotorula</taxon>
    </lineage>
</organism>
<proteinExistence type="predicted"/>
<dbReference type="GO" id="GO:0016787">
    <property type="term" value="F:hydrolase activity"/>
    <property type="evidence" value="ECO:0007669"/>
    <property type="project" value="UniProtKB-KW"/>
</dbReference>
<dbReference type="InterPro" id="IPR029058">
    <property type="entry name" value="AB_hydrolase_fold"/>
</dbReference>
<evidence type="ECO:0000256" key="1">
    <source>
        <dbReference type="SAM" id="MobiDB-lite"/>
    </source>
</evidence>
<dbReference type="PANTHER" id="PTHR42103:SF2">
    <property type="entry name" value="AB HYDROLASE-1 DOMAIN-CONTAINING PROTEIN"/>
    <property type="match status" value="1"/>
</dbReference>
<dbReference type="Proteomes" id="UP000311382">
    <property type="component" value="Unassembled WGS sequence"/>
</dbReference>
<feature type="region of interest" description="Disordered" evidence="1">
    <location>
        <begin position="1"/>
        <end position="24"/>
    </location>
</feature>
<dbReference type="EMBL" id="SOZI01000006">
    <property type="protein sequence ID" value="TNY23950.1"/>
    <property type="molecule type" value="Genomic_DNA"/>
</dbReference>
<dbReference type="PANTHER" id="PTHR42103">
    <property type="entry name" value="ALPHA/BETA-HYDROLASES SUPERFAMILY PROTEIN"/>
    <property type="match status" value="1"/>
</dbReference>
<reference evidence="3 4" key="1">
    <citation type="submission" date="2019-03" db="EMBL/GenBank/DDBJ databases">
        <title>Rhodosporidium diobovatum UCD-FST 08-225 genome sequencing, assembly, and annotation.</title>
        <authorList>
            <person name="Fakankun I.U."/>
            <person name="Fristensky B."/>
            <person name="Levin D.B."/>
        </authorList>
    </citation>
    <scope>NUCLEOTIDE SEQUENCE [LARGE SCALE GENOMIC DNA]</scope>
    <source>
        <strain evidence="3 4">UCD-FST 08-225</strain>
    </source>
</reference>
<feature type="compositionally biased region" description="Polar residues" evidence="1">
    <location>
        <begin position="1"/>
        <end position="12"/>
    </location>
</feature>
<feature type="domain" description="Xaa-Pro dipeptidyl-peptidase-like" evidence="2">
    <location>
        <begin position="35"/>
        <end position="97"/>
    </location>
</feature>
<comment type="caution">
    <text evidence="3">The sequence shown here is derived from an EMBL/GenBank/DDBJ whole genome shotgun (WGS) entry which is preliminary data.</text>
</comment>
<accession>A0A5C5G486</accession>